<keyword evidence="1" id="KW-0812">Transmembrane</keyword>
<comment type="caution">
    <text evidence="2">The sequence shown here is derived from an EMBL/GenBank/DDBJ whole genome shotgun (WGS) entry which is preliminary data.</text>
</comment>
<proteinExistence type="predicted"/>
<dbReference type="Proteomes" id="UP000738349">
    <property type="component" value="Unassembled WGS sequence"/>
</dbReference>
<evidence type="ECO:0000313" key="3">
    <source>
        <dbReference type="Proteomes" id="UP000738349"/>
    </source>
</evidence>
<organism evidence="2 3">
    <name type="scientific">Dactylonectria macrodidyma</name>
    <dbReference type="NCBI Taxonomy" id="307937"/>
    <lineage>
        <taxon>Eukaryota</taxon>
        <taxon>Fungi</taxon>
        <taxon>Dikarya</taxon>
        <taxon>Ascomycota</taxon>
        <taxon>Pezizomycotina</taxon>
        <taxon>Sordariomycetes</taxon>
        <taxon>Hypocreomycetidae</taxon>
        <taxon>Hypocreales</taxon>
        <taxon>Nectriaceae</taxon>
        <taxon>Dactylonectria</taxon>
    </lineage>
</organism>
<dbReference type="AlphaFoldDB" id="A0A9P9F8T2"/>
<feature type="transmembrane region" description="Helical" evidence="1">
    <location>
        <begin position="45"/>
        <end position="64"/>
    </location>
</feature>
<evidence type="ECO:0000256" key="1">
    <source>
        <dbReference type="SAM" id="Phobius"/>
    </source>
</evidence>
<dbReference type="EMBL" id="JAGMUV010000005">
    <property type="protein sequence ID" value="KAH7156042.1"/>
    <property type="molecule type" value="Genomic_DNA"/>
</dbReference>
<keyword evidence="1" id="KW-1133">Transmembrane helix</keyword>
<evidence type="ECO:0000313" key="2">
    <source>
        <dbReference type="EMBL" id="KAH7156042.1"/>
    </source>
</evidence>
<feature type="transmembrane region" description="Helical" evidence="1">
    <location>
        <begin position="20"/>
        <end position="39"/>
    </location>
</feature>
<feature type="transmembrane region" description="Helical" evidence="1">
    <location>
        <begin position="547"/>
        <end position="568"/>
    </location>
</feature>
<keyword evidence="1" id="KW-0472">Membrane</keyword>
<accession>A0A9P9F8T2</accession>
<feature type="transmembrane region" description="Helical" evidence="1">
    <location>
        <begin position="141"/>
        <end position="160"/>
    </location>
</feature>
<reference evidence="2" key="1">
    <citation type="journal article" date="2021" name="Nat. Commun.">
        <title>Genetic determinants of endophytism in the Arabidopsis root mycobiome.</title>
        <authorList>
            <person name="Mesny F."/>
            <person name="Miyauchi S."/>
            <person name="Thiergart T."/>
            <person name="Pickel B."/>
            <person name="Atanasova L."/>
            <person name="Karlsson M."/>
            <person name="Huettel B."/>
            <person name="Barry K.W."/>
            <person name="Haridas S."/>
            <person name="Chen C."/>
            <person name="Bauer D."/>
            <person name="Andreopoulos W."/>
            <person name="Pangilinan J."/>
            <person name="LaButti K."/>
            <person name="Riley R."/>
            <person name="Lipzen A."/>
            <person name="Clum A."/>
            <person name="Drula E."/>
            <person name="Henrissat B."/>
            <person name="Kohler A."/>
            <person name="Grigoriev I.V."/>
            <person name="Martin F.M."/>
            <person name="Hacquard S."/>
        </authorList>
    </citation>
    <scope>NUCLEOTIDE SEQUENCE</scope>
    <source>
        <strain evidence="2">MPI-CAGE-AT-0147</strain>
    </source>
</reference>
<sequence length="631" mass="70139">MTAKPRPRLSKLQVAQDLLVIFLLMALVPSMAWVIIMAPEIPQNVPSYFIAGITVVATIFTSFVKGRVQHGFMRGLEKDLRSICDHPEPAQLPQPSSKPSLWEKLQERLNRQPSQQELLDRRWRGILGIEGITEKLLYTKLFFFIYLLCALLTTAIVTTFTPNPGSNTIDYEPFVPGPLYIYNFTPKSDRCAGQGKAGDDSMLSWNLTNGSYFFARFRRDCPATRVLSHVNNINSNSPDKYAYVDAGVAVERTAMGASALLYRGSAFQQLEEKHGRFLEKTTQCVPVMTSNPVTCKKGGGELRVGDDPRSLYLTLDDDFPANARSRYAEFASRNFTRDSGMVNYLWVVDRNHTVGPGVMIFSAYNDPKGKTLFAKDLARTINDPDQDAGTGGSTTYVVTCMINPLESFEYRLVTLELQAPEKNNSTSESSSAGMAYSRRLSGGEVCTPKEETVGNLHFVAAMTAQKNMVMENYGIDGYFSTVHRVAGEDRDPPYAFNNSRNGLEDALGVIAALGVSNMDLWDDPVVADGDNEKAKAVIEIKRLGGNLLVLFALFPPVFSIAILVYFLWVGFFYNRRPGAGVVYGKQPKFYAAESIRELITLGKPVTERAHVVEHQSLVKNNSPENLEDVRL</sequence>
<protein>
    <submittedName>
        <fullName evidence="2">Uncharacterized protein</fullName>
    </submittedName>
</protein>
<dbReference type="OrthoDB" id="5400196at2759"/>
<name>A0A9P9F8T2_9HYPO</name>
<gene>
    <name evidence="2" type="ORF">EDB81DRAFT_785922</name>
</gene>
<keyword evidence="3" id="KW-1185">Reference proteome</keyword>